<evidence type="ECO:0000313" key="5">
    <source>
        <dbReference type="Proteomes" id="UP001194580"/>
    </source>
</evidence>
<evidence type="ECO:0000256" key="2">
    <source>
        <dbReference type="ARBA" id="ARBA00023140"/>
    </source>
</evidence>
<evidence type="ECO:0000313" key="4">
    <source>
        <dbReference type="EMBL" id="KAG0276558.1"/>
    </source>
</evidence>
<dbReference type="GO" id="GO:0005778">
    <property type="term" value="C:peroxisomal membrane"/>
    <property type="evidence" value="ECO:0007669"/>
    <property type="project" value="UniProtKB-SubCell"/>
</dbReference>
<gene>
    <name evidence="4" type="ORF">BGZ95_007393</name>
</gene>
<keyword evidence="1" id="KW-0472">Membrane</keyword>
<dbReference type="AlphaFoldDB" id="A0AAD4H8A0"/>
<dbReference type="EMBL" id="JAAAIL010000360">
    <property type="protein sequence ID" value="KAG0276558.1"/>
    <property type="molecule type" value="Genomic_DNA"/>
</dbReference>
<protein>
    <submittedName>
        <fullName evidence="4">Uncharacterized protein</fullName>
    </submittedName>
</protein>
<keyword evidence="2" id="KW-0576">Peroxisome</keyword>
<dbReference type="Proteomes" id="UP001194580">
    <property type="component" value="Unassembled WGS sequence"/>
</dbReference>
<proteinExistence type="predicted"/>
<name>A0AAD4H8A0_9FUNG</name>
<accession>A0AAD4H8A0</accession>
<reference evidence="4" key="1">
    <citation type="journal article" date="2020" name="Fungal Divers.">
        <title>Resolving the Mortierellaceae phylogeny through synthesis of multi-gene phylogenetics and phylogenomics.</title>
        <authorList>
            <person name="Vandepol N."/>
            <person name="Liber J."/>
            <person name="Desiro A."/>
            <person name="Na H."/>
            <person name="Kennedy M."/>
            <person name="Barry K."/>
            <person name="Grigoriev I.V."/>
            <person name="Miller A.N."/>
            <person name="O'Donnell K."/>
            <person name="Stajich J.E."/>
            <person name="Bonito G."/>
        </authorList>
    </citation>
    <scope>NUCLEOTIDE SEQUENCE</scope>
    <source>
        <strain evidence="4">NRRL 28262</strain>
    </source>
</reference>
<sequence length="56" mass="5759">EQHALNKALLQDGLDLLIPASGLGYVDLDDGVVGLIGTATSLMGAESHWAKVNAKA</sequence>
<evidence type="ECO:0000256" key="1">
    <source>
        <dbReference type="ARBA" id="ARBA00023136"/>
    </source>
</evidence>
<dbReference type="Pfam" id="PF05648">
    <property type="entry name" value="PEX11"/>
    <property type="match status" value="1"/>
</dbReference>
<comment type="caution">
    <text evidence="4">The sequence shown here is derived from an EMBL/GenBank/DDBJ whole genome shotgun (WGS) entry which is preliminary data.</text>
</comment>
<dbReference type="InterPro" id="IPR008733">
    <property type="entry name" value="PEX11"/>
</dbReference>
<evidence type="ECO:0000256" key="3">
    <source>
        <dbReference type="ARBA" id="ARBA00046271"/>
    </source>
</evidence>
<organism evidence="4 5">
    <name type="scientific">Linnemannia exigua</name>
    <dbReference type="NCBI Taxonomy" id="604196"/>
    <lineage>
        <taxon>Eukaryota</taxon>
        <taxon>Fungi</taxon>
        <taxon>Fungi incertae sedis</taxon>
        <taxon>Mucoromycota</taxon>
        <taxon>Mortierellomycotina</taxon>
        <taxon>Mortierellomycetes</taxon>
        <taxon>Mortierellales</taxon>
        <taxon>Mortierellaceae</taxon>
        <taxon>Linnemannia</taxon>
    </lineage>
</organism>
<dbReference type="GO" id="GO:0016559">
    <property type="term" value="P:peroxisome fission"/>
    <property type="evidence" value="ECO:0007669"/>
    <property type="project" value="InterPro"/>
</dbReference>
<keyword evidence="5" id="KW-1185">Reference proteome</keyword>
<comment type="subcellular location">
    <subcellularLocation>
        <location evidence="3">Peroxisome membrane</location>
    </subcellularLocation>
</comment>
<feature type="non-terminal residue" evidence="4">
    <location>
        <position position="56"/>
    </location>
</feature>